<accession>A0A918YUZ1</accession>
<dbReference type="Proteomes" id="UP000617734">
    <property type="component" value="Unassembled WGS sequence"/>
</dbReference>
<reference evidence="1" key="1">
    <citation type="journal article" date="2014" name="Int. J. Syst. Evol. Microbiol.">
        <title>Complete genome sequence of Corynebacterium casei LMG S-19264T (=DSM 44701T), isolated from a smear-ripened cheese.</title>
        <authorList>
            <consortium name="US DOE Joint Genome Institute (JGI-PGF)"/>
            <person name="Walter F."/>
            <person name="Albersmeier A."/>
            <person name="Kalinowski J."/>
            <person name="Ruckert C."/>
        </authorList>
    </citation>
    <scope>NUCLEOTIDE SEQUENCE</scope>
    <source>
        <strain evidence="1">JCM 4646</strain>
    </source>
</reference>
<dbReference type="EMBL" id="BNBO01000089">
    <property type="protein sequence ID" value="GHE26086.1"/>
    <property type="molecule type" value="Genomic_DNA"/>
</dbReference>
<proteinExistence type="predicted"/>
<evidence type="ECO:0000313" key="2">
    <source>
        <dbReference type="Proteomes" id="UP000617734"/>
    </source>
</evidence>
<gene>
    <name evidence="1" type="ORF">GCM10018781_78120</name>
</gene>
<sequence length="99" mass="10785">MRAHYRGWEEGDGPLLAAVTVLGRTGPQVHFDGIPLIGRPVTAVETDITRHVTDNNLGLRFASRGDLGLYGLGVWVRSARVGDTSVSEARIGAEEWEEE</sequence>
<reference evidence="1" key="2">
    <citation type="submission" date="2020-09" db="EMBL/GenBank/DDBJ databases">
        <authorList>
            <person name="Sun Q."/>
            <person name="Ohkuma M."/>
        </authorList>
    </citation>
    <scope>NUCLEOTIDE SEQUENCE</scope>
    <source>
        <strain evidence="1">JCM 4646</strain>
    </source>
</reference>
<name>A0A918YUZ1_9ACTN</name>
<dbReference type="GeneID" id="95358020"/>
<comment type="caution">
    <text evidence="1">The sequence shown here is derived from an EMBL/GenBank/DDBJ whole genome shotgun (WGS) entry which is preliminary data.</text>
</comment>
<dbReference type="RefSeq" id="WP_190215679.1">
    <property type="nucleotide sequence ID" value="NZ_BNBO01000089.1"/>
</dbReference>
<protein>
    <submittedName>
        <fullName evidence="1">Uncharacterized protein</fullName>
    </submittedName>
</protein>
<evidence type="ECO:0000313" key="1">
    <source>
        <dbReference type="EMBL" id="GHE26086.1"/>
    </source>
</evidence>
<organism evidence="1 2">
    <name type="scientific">Kitasatospora indigofera</name>
    <dbReference type="NCBI Taxonomy" id="67307"/>
    <lineage>
        <taxon>Bacteria</taxon>
        <taxon>Bacillati</taxon>
        <taxon>Actinomycetota</taxon>
        <taxon>Actinomycetes</taxon>
        <taxon>Kitasatosporales</taxon>
        <taxon>Streptomycetaceae</taxon>
        <taxon>Kitasatospora</taxon>
    </lineage>
</organism>
<dbReference type="AlphaFoldDB" id="A0A918YUZ1"/>
<keyword evidence="2" id="KW-1185">Reference proteome</keyword>